<accession>A0AAD8R7Y8</accession>
<keyword evidence="4" id="KW-1185">Reference proteome</keyword>
<sequence length="819" mass="90246">MDGSTEDSTRPLTANSMSLTTGEELLPNKLRLSCFHDAGAEAEASILGELGRPMCMDIMHLYEEALVRLPVADMPELSACVVRGGHCIGLLDPVSNIIFNALNLLCRRRCTGATKGGKKNRGKGKERPCDAAPSCLLVALQSNTGLVAFMRTYFRYLSEGQARRYLRLAGADLAVAVQLGEHQQFTPHATTGAPRDLCSGRTQFALKVAATRAEHPVPDDLALLARLLVPLNKGHAAPLAAVLEKGRPLSVGDVHGILDFFRLHPCAASPAIQVTFLRSPQPTDAEIRSLLFGAEAAAHFFCPVGENHVADIVISRRHDVLPVSSVSDLRNPDEVNQMLSACLDAAVATIAKCKCSPPPPLAIGRSDLPTTTPSTTARECDHTRYLKACLADTIHALYINALSLLPHKALHRHLRGILVAGHCYGPMDPACNIILNAIWYDTVFPHPEVDAGFEPDILDSESMLRVEVRSLESLVALVSTATGFSEHMAVEYLCYKQCDLSVVLQMATEEVCYKAYVCAGQAGKHPKHLELASFLMSMAHNALKDTLLTDKAMRKGYIISDAVLEKVYKIMEDQSSSISPSLDHPRLCPPAWKMLASRKDEFVKKQKFLGRVLGELLLDYSNQHPWEPVLRLDVICGVKKDYSRHSKFYHVNFLVYYDDVSSARVLFFAEVWVSSFQAKPSTSVNLVNGPCIRYGRQVESNVPFTKVYSISRKESETSFCCPLPYYSPDHPYIGRCTYCEPISCKIVHPPSGNHTGANCSQLGELFGYLNFRDYKPSAADSITESDFVYFDCHRDTKFAEGLNGRSSLTEKKALIIRRS</sequence>
<dbReference type="InterPro" id="IPR046527">
    <property type="entry name" value="PIR2-like_helical"/>
</dbReference>
<dbReference type="AlphaFoldDB" id="A0AAD8R7Y8"/>
<dbReference type="Pfam" id="PF20235">
    <property type="entry name" value="PIR2-like_helical"/>
    <property type="match status" value="2"/>
</dbReference>
<dbReference type="Proteomes" id="UP001231189">
    <property type="component" value="Unassembled WGS sequence"/>
</dbReference>
<evidence type="ECO:0000313" key="4">
    <source>
        <dbReference type="Proteomes" id="UP001231189"/>
    </source>
</evidence>
<feature type="domain" description="PIR2-like helical" evidence="2">
    <location>
        <begin position="392"/>
        <end position="506"/>
    </location>
</feature>
<protein>
    <submittedName>
        <fullName evidence="3">Uncharacterized protein</fullName>
    </submittedName>
</protein>
<dbReference type="InterPro" id="IPR022059">
    <property type="entry name" value="DUF3615"/>
</dbReference>
<comment type="caution">
    <text evidence="3">The sequence shown here is derived from an EMBL/GenBank/DDBJ whole genome shotgun (WGS) entry which is preliminary data.</text>
</comment>
<feature type="domain" description="PIR2-like helical" evidence="2">
    <location>
        <begin position="58"/>
        <end position="179"/>
    </location>
</feature>
<evidence type="ECO:0000259" key="1">
    <source>
        <dbReference type="Pfam" id="PF12274"/>
    </source>
</evidence>
<organism evidence="3 4">
    <name type="scientific">Lolium multiflorum</name>
    <name type="common">Italian ryegrass</name>
    <name type="synonym">Lolium perenne subsp. multiflorum</name>
    <dbReference type="NCBI Taxonomy" id="4521"/>
    <lineage>
        <taxon>Eukaryota</taxon>
        <taxon>Viridiplantae</taxon>
        <taxon>Streptophyta</taxon>
        <taxon>Embryophyta</taxon>
        <taxon>Tracheophyta</taxon>
        <taxon>Spermatophyta</taxon>
        <taxon>Magnoliopsida</taxon>
        <taxon>Liliopsida</taxon>
        <taxon>Poales</taxon>
        <taxon>Poaceae</taxon>
        <taxon>BOP clade</taxon>
        <taxon>Pooideae</taxon>
        <taxon>Poodae</taxon>
        <taxon>Poeae</taxon>
        <taxon>Poeae Chloroplast Group 2 (Poeae type)</taxon>
        <taxon>Loliodinae</taxon>
        <taxon>Loliinae</taxon>
        <taxon>Lolium</taxon>
    </lineage>
</organism>
<dbReference type="Pfam" id="PF12274">
    <property type="entry name" value="DUF3615"/>
    <property type="match status" value="1"/>
</dbReference>
<gene>
    <name evidence="3" type="ORF">QYE76_021574</name>
</gene>
<feature type="domain" description="DUF3615" evidence="1">
    <location>
        <begin position="617"/>
        <end position="749"/>
    </location>
</feature>
<dbReference type="EMBL" id="JAUUTY010000006">
    <property type="protein sequence ID" value="KAK1616057.1"/>
    <property type="molecule type" value="Genomic_DNA"/>
</dbReference>
<dbReference type="PANTHER" id="PTHR33120:SF42">
    <property type="entry name" value="OS12G0105000 PROTEIN"/>
    <property type="match status" value="1"/>
</dbReference>
<proteinExistence type="predicted"/>
<evidence type="ECO:0000313" key="3">
    <source>
        <dbReference type="EMBL" id="KAK1616057.1"/>
    </source>
</evidence>
<dbReference type="PANTHER" id="PTHR33120">
    <property type="entry name" value="EXPRESSED PROTEIN-RELATED"/>
    <property type="match status" value="1"/>
</dbReference>
<evidence type="ECO:0000259" key="2">
    <source>
        <dbReference type="Pfam" id="PF20235"/>
    </source>
</evidence>
<name>A0AAD8R7Y8_LOLMU</name>
<reference evidence="3" key="1">
    <citation type="submission" date="2023-07" db="EMBL/GenBank/DDBJ databases">
        <title>A chromosome-level genome assembly of Lolium multiflorum.</title>
        <authorList>
            <person name="Chen Y."/>
            <person name="Copetti D."/>
            <person name="Kolliker R."/>
            <person name="Studer B."/>
        </authorList>
    </citation>
    <scope>NUCLEOTIDE SEQUENCE</scope>
    <source>
        <strain evidence="3">02402/16</strain>
        <tissue evidence="3">Leaf</tissue>
    </source>
</reference>